<organism evidence="8 9">
    <name type="scientific">Latimeria chalumnae</name>
    <name type="common">Coelacanth</name>
    <dbReference type="NCBI Taxonomy" id="7897"/>
    <lineage>
        <taxon>Eukaryota</taxon>
        <taxon>Metazoa</taxon>
        <taxon>Chordata</taxon>
        <taxon>Craniata</taxon>
        <taxon>Vertebrata</taxon>
        <taxon>Euteleostomi</taxon>
        <taxon>Coelacanthiformes</taxon>
        <taxon>Coelacanthidae</taxon>
        <taxon>Latimeria</taxon>
    </lineage>
</organism>
<gene>
    <name evidence="8" type="primary">SHISA7</name>
</gene>
<dbReference type="GeneTree" id="ENSGT00940000162254"/>
<dbReference type="EMBL" id="AFYH01113225">
    <property type="status" value="NOT_ANNOTATED_CDS"/>
    <property type="molecule type" value="Genomic_DNA"/>
</dbReference>
<dbReference type="EMBL" id="AFYH01113226">
    <property type="status" value="NOT_ANNOTATED_CDS"/>
    <property type="molecule type" value="Genomic_DNA"/>
</dbReference>
<dbReference type="GO" id="GO:0014069">
    <property type="term" value="C:postsynaptic density"/>
    <property type="evidence" value="ECO:0007669"/>
    <property type="project" value="TreeGrafter"/>
</dbReference>
<evidence type="ECO:0000256" key="2">
    <source>
        <dbReference type="ARBA" id="ARBA00022692"/>
    </source>
</evidence>
<dbReference type="Ensembl" id="ENSLACT00000001358.1">
    <property type="protein sequence ID" value="ENSLACP00000001346.1"/>
    <property type="gene ID" value="ENSLACG00000001209.1"/>
</dbReference>
<evidence type="ECO:0000256" key="5">
    <source>
        <dbReference type="SAM" id="MobiDB-lite"/>
    </source>
</evidence>
<feature type="transmembrane region" description="Helical" evidence="6">
    <location>
        <begin position="85"/>
        <end position="106"/>
    </location>
</feature>
<reference evidence="9" key="1">
    <citation type="submission" date="2011-08" db="EMBL/GenBank/DDBJ databases">
        <title>The draft genome of Latimeria chalumnae.</title>
        <authorList>
            <person name="Di Palma F."/>
            <person name="Alfoldi J."/>
            <person name="Johnson J."/>
            <person name="Berlin A."/>
            <person name="Gnerre S."/>
            <person name="Jaffe D."/>
            <person name="MacCallum I."/>
            <person name="Young S."/>
            <person name="Walker B.J."/>
            <person name="Lander E."/>
            <person name="Lindblad-Toh K."/>
        </authorList>
    </citation>
    <scope>NUCLEOTIDE SEQUENCE [LARGE SCALE GENOMIC DNA]</scope>
    <source>
        <strain evidence="9">Wild caught</strain>
    </source>
</reference>
<feature type="compositionally biased region" description="Basic and acidic residues" evidence="5">
    <location>
        <begin position="179"/>
        <end position="189"/>
    </location>
</feature>
<dbReference type="InParanoid" id="H2ZVC5"/>
<name>H2ZVC5_LATCH</name>
<keyword evidence="4 6" id="KW-0472">Membrane</keyword>
<feature type="compositionally biased region" description="Polar residues" evidence="5">
    <location>
        <begin position="134"/>
        <end position="158"/>
    </location>
</feature>
<dbReference type="GO" id="GO:0032591">
    <property type="term" value="C:dendritic spine membrane"/>
    <property type="evidence" value="ECO:0007669"/>
    <property type="project" value="TreeGrafter"/>
</dbReference>
<dbReference type="EMBL" id="AFYH01113227">
    <property type="status" value="NOT_ANNOTATED_CDS"/>
    <property type="molecule type" value="Genomic_DNA"/>
</dbReference>
<dbReference type="STRING" id="7897.ENSLACP00000001346"/>
<sequence>ESCRGYYDVMGQYDHTFNCSINTFLYCCGTCHYRFCCGNRENRVDQDSCKNYDAPDWGMTTISATQANSVGSEYDPSKDQTNSTIYIICGVISFTLAVGLGAKIAFNKASHRPRPRDINVPRALVDILRHQTAATATQERNNSTNIGSNTQDNGPNRTLKNHYVAPKPVKTNHRTPPRLQKETHGSGERDLHNCAKLGAAIMSPGHPQPAAGLPHPVAESVTSATLDRPSRLNNMLATSATLKHNSLLSSRSFHNLSHLPPSYENAIKSDLNRYCSLKRLADKDLEDYYSKRRHLAELTARGTLPLHVMKMNYARDSYPSDTVPNPRRVMSQDRILSDEQSFTVPRNRVVSHERLLSREALHSQERLLSPDRTLRRFAAPERLPRQKAASQTNVCVSTPLLDRHHMIKMNSHPTSSSSPKACWDSGNHTINRRQAFTTKRQNTVEQLHFIPGHHPSQHLRTGSKNEVTV</sequence>
<feature type="domain" description="Shisa N-terminal" evidence="7">
    <location>
        <begin position="1"/>
        <end position="51"/>
    </location>
</feature>
<evidence type="ECO:0000313" key="8">
    <source>
        <dbReference type="Ensembl" id="ENSLACP00000001346.1"/>
    </source>
</evidence>
<protein>
    <submittedName>
        <fullName evidence="8">Shisa family member 7</fullName>
    </submittedName>
</protein>
<comment type="subcellular location">
    <subcellularLocation>
        <location evidence="1">Membrane</location>
    </subcellularLocation>
</comment>
<dbReference type="GO" id="GO:0045211">
    <property type="term" value="C:postsynaptic membrane"/>
    <property type="evidence" value="ECO:0007669"/>
    <property type="project" value="TreeGrafter"/>
</dbReference>
<proteinExistence type="predicted"/>
<dbReference type="Pfam" id="PF13908">
    <property type="entry name" value="Shisa_N"/>
    <property type="match status" value="1"/>
</dbReference>
<dbReference type="PANTHER" id="PTHR31774:SF2">
    <property type="entry name" value="PROTEIN SHISA-7"/>
    <property type="match status" value="1"/>
</dbReference>
<accession>H2ZVC5</accession>
<dbReference type="Proteomes" id="UP000008672">
    <property type="component" value="Unassembled WGS sequence"/>
</dbReference>
<dbReference type="eggNOG" id="ENOG502QV92">
    <property type="taxonomic scope" value="Eukaryota"/>
</dbReference>
<keyword evidence="2 6" id="KW-0812">Transmembrane</keyword>
<dbReference type="EMBL" id="AFYH01113228">
    <property type="status" value="NOT_ANNOTATED_CDS"/>
    <property type="molecule type" value="Genomic_DNA"/>
</dbReference>
<evidence type="ECO:0000256" key="6">
    <source>
        <dbReference type="SAM" id="Phobius"/>
    </source>
</evidence>
<dbReference type="FunCoup" id="H2ZVC5">
    <property type="interactions" value="5"/>
</dbReference>
<evidence type="ECO:0000256" key="3">
    <source>
        <dbReference type="ARBA" id="ARBA00022989"/>
    </source>
</evidence>
<dbReference type="InterPro" id="IPR053891">
    <property type="entry name" value="Shisa_N"/>
</dbReference>
<feature type="region of interest" description="Disordered" evidence="5">
    <location>
        <begin position="134"/>
        <end position="189"/>
    </location>
</feature>
<keyword evidence="3 6" id="KW-1133">Transmembrane helix</keyword>
<evidence type="ECO:0000259" key="7">
    <source>
        <dbReference type="Pfam" id="PF13908"/>
    </source>
</evidence>
<dbReference type="AlphaFoldDB" id="H2ZVC5"/>
<dbReference type="OMA" id="MLDRHHM"/>
<reference evidence="8" key="3">
    <citation type="submission" date="2025-09" db="UniProtKB">
        <authorList>
            <consortium name="Ensembl"/>
        </authorList>
    </citation>
    <scope>IDENTIFICATION</scope>
</reference>
<evidence type="ECO:0000256" key="1">
    <source>
        <dbReference type="ARBA" id="ARBA00004370"/>
    </source>
</evidence>
<evidence type="ECO:0000256" key="4">
    <source>
        <dbReference type="ARBA" id="ARBA00023136"/>
    </source>
</evidence>
<dbReference type="HOGENOM" id="CLU_025677_1_0_1"/>
<reference evidence="8" key="2">
    <citation type="submission" date="2025-08" db="UniProtKB">
        <authorList>
            <consortium name="Ensembl"/>
        </authorList>
    </citation>
    <scope>IDENTIFICATION</scope>
</reference>
<dbReference type="GO" id="GO:0032281">
    <property type="term" value="C:AMPA glutamate receptor complex"/>
    <property type="evidence" value="ECO:0007669"/>
    <property type="project" value="TreeGrafter"/>
</dbReference>
<dbReference type="InterPro" id="IPR026910">
    <property type="entry name" value="Shisa"/>
</dbReference>
<evidence type="ECO:0000313" key="9">
    <source>
        <dbReference type="Proteomes" id="UP000008672"/>
    </source>
</evidence>
<dbReference type="PANTHER" id="PTHR31774">
    <property type="entry name" value="PROTEIN SHISA-9-RELATED"/>
    <property type="match status" value="1"/>
</dbReference>
<keyword evidence="9" id="KW-1185">Reference proteome</keyword>
<dbReference type="GO" id="GO:0048172">
    <property type="term" value="P:regulation of short-term neuronal synaptic plasticity"/>
    <property type="evidence" value="ECO:0007669"/>
    <property type="project" value="TreeGrafter"/>
</dbReference>